<dbReference type="SMART" id="SM00369">
    <property type="entry name" value="LRR_TYP"/>
    <property type="match status" value="7"/>
</dbReference>
<feature type="region of interest" description="Disordered" evidence="3">
    <location>
        <begin position="1223"/>
        <end position="1372"/>
    </location>
</feature>
<dbReference type="Proteomes" id="UP000436088">
    <property type="component" value="Unassembled WGS sequence"/>
</dbReference>
<dbReference type="InterPro" id="IPR001611">
    <property type="entry name" value="Leu-rich_rpt"/>
</dbReference>
<keyword evidence="1" id="KW-0433">Leucine-rich repeat</keyword>
<organism evidence="4 5">
    <name type="scientific">Hibiscus syriacus</name>
    <name type="common">Rose of Sharon</name>
    <dbReference type="NCBI Taxonomy" id="106335"/>
    <lineage>
        <taxon>Eukaryota</taxon>
        <taxon>Viridiplantae</taxon>
        <taxon>Streptophyta</taxon>
        <taxon>Embryophyta</taxon>
        <taxon>Tracheophyta</taxon>
        <taxon>Spermatophyta</taxon>
        <taxon>Magnoliopsida</taxon>
        <taxon>eudicotyledons</taxon>
        <taxon>Gunneridae</taxon>
        <taxon>Pentapetalae</taxon>
        <taxon>rosids</taxon>
        <taxon>malvids</taxon>
        <taxon>Malvales</taxon>
        <taxon>Malvaceae</taxon>
        <taxon>Malvoideae</taxon>
        <taxon>Hibiscus</taxon>
    </lineage>
</organism>
<dbReference type="InterPro" id="IPR027417">
    <property type="entry name" value="P-loop_NTPase"/>
</dbReference>
<evidence type="ECO:0000256" key="2">
    <source>
        <dbReference type="ARBA" id="ARBA00022737"/>
    </source>
</evidence>
<evidence type="ECO:0000313" key="4">
    <source>
        <dbReference type="EMBL" id="KAE8727430.1"/>
    </source>
</evidence>
<dbReference type="PANTHER" id="PTHR47186:SF15">
    <property type="entry name" value="NB-ARC DOMAIN-CONTAINING PROTEIN"/>
    <property type="match status" value="1"/>
</dbReference>
<feature type="compositionally biased region" description="Polar residues" evidence="3">
    <location>
        <begin position="1232"/>
        <end position="1244"/>
    </location>
</feature>
<evidence type="ECO:0000256" key="1">
    <source>
        <dbReference type="ARBA" id="ARBA00022614"/>
    </source>
</evidence>
<dbReference type="SUPFAM" id="SSF52540">
    <property type="entry name" value="P-loop containing nucleoside triphosphate hydrolases"/>
    <property type="match status" value="1"/>
</dbReference>
<dbReference type="EMBL" id="VEPZ02000307">
    <property type="protein sequence ID" value="KAE8727430.1"/>
    <property type="molecule type" value="Genomic_DNA"/>
</dbReference>
<dbReference type="Gene3D" id="3.80.10.10">
    <property type="entry name" value="Ribonuclease Inhibitor"/>
    <property type="match status" value="4"/>
</dbReference>
<feature type="compositionally biased region" description="Polar residues" evidence="3">
    <location>
        <begin position="1264"/>
        <end position="1276"/>
    </location>
</feature>
<dbReference type="Gene3D" id="3.40.50.300">
    <property type="entry name" value="P-loop containing nucleotide triphosphate hydrolases"/>
    <property type="match status" value="1"/>
</dbReference>
<evidence type="ECO:0000256" key="3">
    <source>
        <dbReference type="SAM" id="MobiDB-lite"/>
    </source>
</evidence>
<protein>
    <recommendedName>
        <fullName evidence="6">NB-ARC domain-containing protein</fullName>
    </recommendedName>
</protein>
<dbReference type="PROSITE" id="PS51450">
    <property type="entry name" value="LRR"/>
    <property type="match status" value="3"/>
</dbReference>
<gene>
    <name evidence="4" type="ORF">F3Y22_tig00005459pilonHSYRG00060</name>
</gene>
<name>A0A6A3CE00_HIBSY</name>
<reference evidence="4" key="1">
    <citation type="submission" date="2019-09" db="EMBL/GenBank/DDBJ databases">
        <title>Draft genome information of white flower Hibiscus syriacus.</title>
        <authorList>
            <person name="Kim Y.-M."/>
        </authorList>
    </citation>
    <scope>NUCLEOTIDE SEQUENCE [LARGE SCALE GENOMIC DNA]</scope>
    <source>
        <strain evidence="4">YM2019G1</strain>
    </source>
</reference>
<dbReference type="SUPFAM" id="SSF52058">
    <property type="entry name" value="L domain-like"/>
    <property type="match status" value="3"/>
</dbReference>
<dbReference type="PANTHER" id="PTHR47186">
    <property type="entry name" value="LEUCINE-RICH REPEAT-CONTAINING PROTEIN 57"/>
    <property type="match status" value="1"/>
</dbReference>
<evidence type="ECO:0000313" key="5">
    <source>
        <dbReference type="Proteomes" id="UP000436088"/>
    </source>
</evidence>
<feature type="compositionally biased region" description="Basic and acidic residues" evidence="3">
    <location>
        <begin position="1350"/>
        <end position="1359"/>
    </location>
</feature>
<proteinExistence type="predicted"/>
<dbReference type="Pfam" id="PF13855">
    <property type="entry name" value="LRR_8"/>
    <property type="match status" value="1"/>
</dbReference>
<keyword evidence="2" id="KW-0677">Repeat</keyword>
<accession>A0A6A3CE00</accession>
<keyword evidence="5" id="KW-1185">Reference proteome</keyword>
<sequence length="1476" mass="165550">MRAGKETMLTSVKAKKEVVDVILNQLHRDIVLTGSPGTGKTWLAKEVTRRADDEKCPFQMSLWLSLSLRDKQDEGMSLLQSIARQLSVPNIGSTWEDADYNNTDEKKKEEKKKEELVDNLKKLMGKVAEKLWKDIYLGSKSKDETKHINLLLVLDSEGDVKIDELPHLKDHIFHLLSLDSDEPNMQTIAKELKVHESESKIRFLITSTGGKLNESVHEIKVEPFSEKEETVTFLKERVGDGILEPSKSKFEKLYEEIKEHFPDKTKVLPAQLIMLAGALKRIAVAEQDHIPSAPALDAALQLFKAAKPNDEIPVLRFVYETLIEKNDGLFDFFWHSWNLLGNHGGVQYNALIAHWILEGHLDLADGVKKAYEKGYGIMMELVDLGILKMQEDNLIVLERATRTLEDHECREHFEKSKLGLAGMLKGQDSKVFERMAPTEGMMRTVSVDKEGKSISSMLIDGSSLCREDNDTYFKEKDLKVLALFNPRMQSLPPICQIKDLLLLVLRGCYLLNSVDQIKDLEKLVVLEVSGSPNLTEMEEGLFDKMTKLQSLNLSALGIKSLPQVSSLKELRRLILKDCHFLEALPKLANLKHMEVIDLSGSCSLNRLREKSFKSFKELRFADFSGTKIEKLPIVQTLPKLTILLAKGCDRLAGLRFMKRLEKLKVLDISGATRIKEIFFDCFDGTDNLRFLDLSETNIRFLPESLGKHLCRLTLKSCSKLEKLLNSQGLTDLQALDLSNSSGLQKFPDDFFVNLTSLQSLDLSNSQVKCFPSLSKLGNLRKLLLKGCSFERLPESKTFGSFEGLTNLEELDLSDCKSQAEQFPRLEDLNKLKIIKLSGYKALSEIDSLKHTPELEDLDLSETQISTLPNISSKKLRSIILNKCTQLKEAPDFQSLPNLFELDLRGYPKNACDRIKSLENLSGEAVEYLPKKLEVLDLSGEAVESLPSSLVKLTDLKQLLLKGCSSLKELPSLNTLSQLEVLDLSGIQVENLGDKISDLRNMKSLHLPGMVADEFKGGKNVDALPMELKLDHCCISESSEIPQGDSKPRIVVQGTELLKSLKENSALLESIRNSISSVRAKSKDEDNYCDSRKHIFGDIYTKVRKFPSEDAVRESLEIHGFDGFPTGIEVLLEHARYVVLLENGFMNNLSDLKPDSLKNISGCWLERCNKMVTIFVEADQGKWGTLEILWISNLPELKSLYDEKVQSLSFGSIKSFLKTFVGDKGPDDKEIQTPDSTNQKMQTMNPKDKEGQNTASSVGKKVPDMTSSAPKQMQVMSTEDKVKEREATASRPDDEGKGPEDASPIDKGKKDEEVKMQAASLEDNRDEEPEGATSVDKGKEEEEAETQDPSSVDKGKKDEEAGTDATGLANKELQATQSTSGIKLKHLHISYCPMLETVFSSQQVPEKLEILRIKHCVKMNSVFPESMIDRELPKLKTLQLSDLPSWTRSEAGFKVNKSVTKIIESPPPKEATPAAEN</sequence>
<dbReference type="InterPro" id="IPR032675">
    <property type="entry name" value="LRR_dom_sf"/>
</dbReference>
<evidence type="ECO:0008006" key="6">
    <source>
        <dbReference type="Google" id="ProtNLM"/>
    </source>
</evidence>
<comment type="caution">
    <text evidence="4">The sequence shown here is derived from an EMBL/GenBank/DDBJ whole genome shotgun (WGS) entry which is preliminary data.</text>
</comment>
<feature type="compositionally biased region" description="Basic and acidic residues" evidence="3">
    <location>
        <begin position="1277"/>
        <end position="1314"/>
    </location>
</feature>
<dbReference type="InterPro" id="IPR003591">
    <property type="entry name" value="Leu-rich_rpt_typical-subtyp"/>
</dbReference>